<evidence type="ECO:0000313" key="1">
    <source>
        <dbReference type="EMBL" id="KAF2439849.1"/>
    </source>
</evidence>
<proteinExistence type="predicted"/>
<dbReference type="AlphaFoldDB" id="A0A9P4U684"/>
<sequence length="291" mass="33076">MKRMLRAAQRRGPPQSCGLQVALTQPIPRPGPPRAAVTKVHVTVRNPWIHHPSGQRTPCGPWHGRPGFPCHGRDEVDERGMSARLHQRRPLDLKLAPYAITRPARAREPEAVHWPQYPYRLWAEFHHPSSIIHGVSCLWLGRHVGRWSTWLFLASFTDPHAQAHIPAASREPRAASRQPPAVTVTRTHRLRKRMCTLCSRNVEFASSVPRAVRRPICRRRSRQSTAVAREAGYVQQPQPTILPILQKQNDRPTARDHLGNGCLSVEMVVACIRNRRVGVGRRRKSIYSTNN</sequence>
<evidence type="ECO:0000313" key="2">
    <source>
        <dbReference type="Proteomes" id="UP000799764"/>
    </source>
</evidence>
<gene>
    <name evidence="1" type="ORF">P171DRAFT_447832</name>
</gene>
<accession>A0A9P4U684</accession>
<reference evidence="1" key="1">
    <citation type="journal article" date="2020" name="Stud. Mycol.">
        <title>101 Dothideomycetes genomes: a test case for predicting lifestyles and emergence of pathogens.</title>
        <authorList>
            <person name="Haridas S."/>
            <person name="Albert R."/>
            <person name="Binder M."/>
            <person name="Bloem J."/>
            <person name="Labutti K."/>
            <person name="Salamov A."/>
            <person name="Andreopoulos B."/>
            <person name="Baker S."/>
            <person name="Barry K."/>
            <person name="Bills G."/>
            <person name="Bluhm B."/>
            <person name="Cannon C."/>
            <person name="Castanera R."/>
            <person name="Culley D."/>
            <person name="Daum C."/>
            <person name="Ezra D."/>
            <person name="Gonzalez J."/>
            <person name="Henrissat B."/>
            <person name="Kuo A."/>
            <person name="Liang C."/>
            <person name="Lipzen A."/>
            <person name="Lutzoni F."/>
            <person name="Magnuson J."/>
            <person name="Mondo S."/>
            <person name="Nolan M."/>
            <person name="Ohm R."/>
            <person name="Pangilinan J."/>
            <person name="Park H.-J."/>
            <person name="Ramirez L."/>
            <person name="Alfaro M."/>
            <person name="Sun H."/>
            <person name="Tritt A."/>
            <person name="Yoshinaga Y."/>
            <person name="Zwiers L.-H."/>
            <person name="Turgeon B."/>
            <person name="Goodwin S."/>
            <person name="Spatafora J."/>
            <person name="Crous P."/>
            <person name="Grigoriev I."/>
        </authorList>
    </citation>
    <scope>NUCLEOTIDE SEQUENCE</scope>
    <source>
        <strain evidence="1">CBS 690.94</strain>
    </source>
</reference>
<dbReference type="OrthoDB" id="10674468at2759"/>
<dbReference type="EMBL" id="MU001508">
    <property type="protein sequence ID" value="KAF2439849.1"/>
    <property type="molecule type" value="Genomic_DNA"/>
</dbReference>
<keyword evidence="2" id="KW-1185">Reference proteome</keyword>
<comment type="caution">
    <text evidence="1">The sequence shown here is derived from an EMBL/GenBank/DDBJ whole genome shotgun (WGS) entry which is preliminary data.</text>
</comment>
<name>A0A9P4U684_9PLEO</name>
<protein>
    <submittedName>
        <fullName evidence="1">Uncharacterized protein</fullName>
    </submittedName>
</protein>
<dbReference type="Proteomes" id="UP000799764">
    <property type="component" value="Unassembled WGS sequence"/>
</dbReference>
<organism evidence="1 2">
    <name type="scientific">Karstenula rhodostoma CBS 690.94</name>
    <dbReference type="NCBI Taxonomy" id="1392251"/>
    <lineage>
        <taxon>Eukaryota</taxon>
        <taxon>Fungi</taxon>
        <taxon>Dikarya</taxon>
        <taxon>Ascomycota</taxon>
        <taxon>Pezizomycotina</taxon>
        <taxon>Dothideomycetes</taxon>
        <taxon>Pleosporomycetidae</taxon>
        <taxon>Pleosporales</taxon>
        <taxon>Massarineae</taxon>
        <taxon>Didymosphaeriaceae</taxon>
        <taxon>Karstenula</taxon>
    </lineage>
</organism>